<protein>
    <submittedName>
        <fullName evidence="1">Uncharacterized protein</fullName>
    </submittedName>
</protein>
<sequence>MAEKPGITDEKKKQLLEISVVARLWNGLVQSEQKPSRFLGRRSLKLAWENLYLDIISSIQRSSGEVPVSSNVDEEKNATIVLERQLEWVKEFGKLLNNPEQPLPANILVDDDSALLWATDGGVSELAKRRQRRLDSAKERGASTLS</sequence>
<dbReference type="InParanoid" id="A0A1E7FP89"/>
<gene>
    <name evidence="1" type="ORF">FRACYDRAFT_268136</name>
</gene>
<reference evidence="1 2" key="1">
    <citation type="submission" date="2016-09" db="EMBL/GenBank/DDBJ databases">
        <title>Extensive genetic diversity and differential bi-allelic expression allows diatom success in the polar Southern Ocean.</title>
        <authorList>
            <consortium name="DOE Joint Genome Institute"/>
            <person name="Mock T."/>
            <person name="Otillar R.P."/>
            <person name="Strauss J."/>
            <person name="Dupont C."/>
            <person name="Frickenhaus S."/>
            <person name="Maumus F."/>
            <person name="Mcmullan M."/>
            <person name="Sanges R."/>
            <person name="Schmutz J."/>
            <person name="Toseland A."/>
            <person name="Valas R."/>
            <person name="Veluchamy A."/>
            <person name="Ward B.J."/>
            <person name="Allen A."/>
            <person name="Barry K."/>
            <person name="Falciatore A."/>
            <person name="Ferrante M."/>
            <person name="Fortunato A.E."/>
            <person name="Gloeckner G."/>
            <person name="Gruber A."/>
            <person name="Hipkin R."/>
            <person name="Janech M."/>
            <person name="Kroth P."/>
            <person name="Leese F."/>
            <person name="Lindquist E."/>
            <person name="Lyon B.R."/>
            <person name="Martin J."/>
            <person name="Mayer C."/>
            <person name="Parker M."/>
            <person name="Quesneville H."/>
            <person name="Raymond J."/>
            <person name="Uhlig C."/>
            <person name="Valentin K.U."/>
            <person name="Worden A.Z."/>
            <person name="Armbrust E.V."/>
            <person name="Bowler C."/>
            <person name="Green B."/>
            <person name="Moulton V."/>
            <person name="Van Oosterhout C."/>
            <person name="Grigoriev I."/>
        </authorList>
    </citation>
    <scope>NUCLEOTIDE SEQUENCE [LARGE SCALE GENOMIC DNA]</scope>
    <source>
        <strain evidence="1 2">CCMP1102</strain>
    </source>
</reference>
<proteinExistence type="predicted"/>
<accession>A0A1E7FP89</accession>
<evidence type="ECO:0000313" key="2">
    <source>
        <dbReference type="Proteomes" id="UP000095751"/>
    </source>
</evidence>
<dbReference type="KEGG" id="fcy:FRACYDRAFT_268136"/>
<dbReference type="EMBL" id="KV784355">
    <property type="protein sequence ID" value="OEU19957.1"/>
    <property type="molecule type" value="Genomic_DNA"/>
</dbReference>
<keyword evidence="2" id="KW-1185">Reference proteome</keyword>
<dbReference type="OrthoDB" id="48320at2759"/>
<dbReference type="Proteomes" id="UP000095751">
    <property type="component" value="Unassembled WGS sequence"/>
</dbReference>
<evidence type="ECO:0000313" key="1">
    <source>
        <dbReference type="EMBL" id="OEU19957.1"/>
    </source>
</evidence>
<organism evidence="1 2">
    <name type="scientific">Fragilariopsis cylindrus CCMP1102</name>
    <dbReference type="NCBI Taxonomy" id="635003"/>
    <lineage>
        <taxon>Eukaryota</taxon>
        <taxon>Sar</taxon>
        <taxon>Stramenopiles</taxon>
        <taxon>Ochrophyta</taxon>
        <taxon>Bacillariophyta</taxon>
        <taxon>Bacillariophyceae</taxon>
        <taxon>Bacillariophycidae</taxon>
        <taxon>Bacillariales</taxon>
        <taxon>Bacillariaceae</taxon>
        <taxon>Fragilariopsis</taxon>
    </lineage>
</organism>
<dbReference type="AlphaFoldDB" id="A0A1E7FP89"/>
<name>A0A1E7FP89_9STRA</name>